<reference evidence="1 2" key="1">
    <citation type="submission" date="2008-08" db="EMBL/GenBank/DDBJ databases">
        <title>Draft genome sequence of Bacteroides plebeius (DSM 17135).</title>
        <authorList>
            <person name="Sudarsanam P."/>
            <person name="Ley R."/>
            <person name="Guruge J."/>
            <person name="Turnbaugh P.J."/>
            <person name="Mahowald M."/>
            <person name="Liep D."/>
            <person name="Gordon J."/>
        </authorList>
    </citation>
    <scope>NUCLEOTIDE SEQUENCE [LARGE SCALE GENOMIC DNA]</scope>
    <source>
        <strain evidence="2">DSM 17135 / JCM 12973 / M2</strain>
    </source>
</reference>
<comment type="caution">
    <text evidence="1">The sequence shown here is derived from an EMBL/GenBank/DDBJ whole genome shotgun (WGS) entry which is preliminary data.</text>
</comment>
<proteinExistence type="predicted"/>
<accession>B5D2Z6</accession>
<sequence length="53" mass="6327">METNYLYAFSHGIKTFIKYNYFHQEQKRNFRNDRFCLLTSSIMSDGPEDGKAL</sequence>
<organism evidence="1 2">
    <name type="scientific">Phocaeicola plebeius (strain DSM 17135 / JCM 12973 / CCUG 54634 / M2)</name>
    <name type="common">Bacteroides plebeius</name>
    <dbReference type="NCBI Taxonomy" id="484018"/>
    <lineage>
        <taxon>Bacteria</taxon>
        <taxon>Pseudomonadati</taxon>
        <taxon>Bacteroidota</taxon>
        <taxon>Bacteroidia</taxon>
        <taxon>Bacteroidales</taxon>
        <taxon>Bacteroidaceae</taxon>
        <taxon>Phocaeicola</taxon>
    </lineage>
</organism>
<dbReference type="HOGENOM" id="CLU_3058668_0_0_10"/>
<gene>
    <name evidence="1" type="ORF">BACPLE_03386</name>
</gene>
<dbReference type="AlphaFoldDB" id="B5D2Z6"/>
<name>B5D2Z6_PHOPM</name>
<reference evidence="1 2" key="2">
    <citation type="submission" date="2008-08" db="EMBL/GenBank/DDBJ databases">
        <authorList>
            <person name="Fulton L."/>
            <person name="Clifton S."/>
            <person name="Fulton B."/>
            <person name="Xu J."/>
            <person name="Minx P."/>
            <person name="Pepin K.H."/>
            <person name="Johnson M."/>
            <person name="Thiruvilangam P."/>
            <person name="Bhonagiri V."/>
            <person name="Nash W.E."/>
            <person name="Mardis E.R."/>
            <person name="Wilson R.K."/>
        </authorList>
    </citation>
    <scope>NUCLEOTIDE SEQUENCE [LARGE SCALE GENOMIC DNA]</scope>
    <source>
        <strain evidence="2">DSM 17135 / JCM 12973 / M2</strain>
    </source>
</reference>
<dbReference type="Proteomes" id="UP000003452">
    <property type="component" value="Unassembled WGS sequence"/>
</dbReference>
<dbReference type="EMBL" id="ABQC02000024">
    <property type="protein sequence ID" value="EDY93946.1"/>
    <property type="molecule type" value="Genomic_DNA"/>
</dbReference>
<evidence type="ECO:0000313" key="2">
    <source>
        <dbReference type="Proteomes" id="UP000003452"/>
    </source>
</evidence>
<evidence type="ECO:0000313" key="1">
    <source>
        <dbReference type="EMBL" id="EDY93946.1"/>
    </source>
</evidence>
<protein>
    <submittedName>
        <fullName evidence="1">Uncharacterized protein</fullName>
    </submittedName>
</protein>